<feature type="compositionally biased region" description="Acidic residues" evidence="1">
    <location>
        <begin position="545"/>
        <end position="568"/>
    </location>
</feature>
<dbReference type="CDD" id="cd00063">
    <property type="entry name" value="FN3"/>
    <property type="match status" value="4"/>
</dbReference>
<evidence type="ECO:0000256" key="1">
    <source>
        <dbReference type="SAM" id="MobiDB-lite"/>
    </source>
</evidence>
<dbReference type="InterPro" id="IPR013783">
    <property type="entry name" value="Ig-like_fold"/>
</dbReference>
<feature type="compositionally biased region" description="Polar residues" evidence="1">
    <location>
        <begin position="924"/>
        <end position="939"/>
    </location>
</feature>
<feature type="compositionally biased region" description="Acidic residues" evidence="1">
    <location>
        <begin position="468"/>
        <end position="479"/>
    </location>
</feature>
<dbReference type="Proteomes" id="UP001591681">
    <property type="component" value="Unassembled WGS sequence"/>
</dbReference>
<feature type="compositionally biased region" description="Basic and acidic residues" evidence="1">
    <location>
        <begin position="816"/>
        <end position="838"/>
    </location>
</feature>
<feature type="compositionally biased region" description="Basic and acidic residues" evidence="1">
    <location>
        <begin position="1120"/>
        <end position="1138"/>
    </location>
</feature>
<protein>
    <recommendedName>
        <fullName evidence="3">Fibronectin type-III domain-containing protein</fullName>
    </recommendedName>
</protein>
<evidence type="ECO:0000313" key="5">
    <source>
        <dbReference type="Proteomes" id="UP001591681"/>
    </source>
</evidence>
<keyword evidence="2" id="KW-0732">Signal</keyword>
<feature type="compositionally biased region" description="Low complexity" evidence="1">
    <location>
        <begin position="1447"/>
        <end position="1468"/>
    </location>
</feature>
<feature type="compositionally biased region" description="Polar residues" evidence="1">
    <location>
        <begin position="499"/>
        <end position="519"/>
    </location>
</feature>
<proteinExistence type="predicted"/>
<dbReference type="PANTHER" id="PTHR23197:SF8">
    <property type="entry name" value="FIBRONECTIN TYPE III DOMAIN-CONTAINING PROTEIN 1"/>
    <property type="match status" value="1"/>
</dbReference>
<feature type="compositionally biased region" description="Polar residues" evidence="1">
    <location>
        <begin position="1355"/>
        <end position="1371"/>
    </location>
</feature>
<evidence type="ECO:0000256" key="2">
    <source>
        <dbReference type="SAM" id="SignalP"/>
    </source>
</evidence>
<feature type="domain" description="Fibronectin type-III" evidence="3">
    <location>
        <begin position="348"/>
        <end position="443"/>
    </location>
</feature>
<feature type="compositionally biased region" description="Polar residues" evidence="1">
    <location>
        <begin position="1057"/>
        <end position="1086"/>
    </location>
</feature>
<feature type="region of interest" description="Disordered" evidence="1">
    <location>
        <begin position="1630"/>
        <end position="1662"/>
    </location>
</feature>
<feature type="compositionally biased region" description="Basic and acidic residues" evidence="1">
    <location>
        <begin position="800"/>
        <end position="809"/>
    </location>
</feature>
<feature type="compositionally biased region" description="Low complexity" evidence="1">
    <location>
        <begin position="1031"/>
        <end position="1044"/>
    </location>
</feature>
<organism evidence="4 5">
    <name type="scientific">Coilia grayii</name>
    <name type="common">Gray's grenadier anchovy</name>
    <dbReference type="NCBI Taxonomy" id="363190"/>
    <lineage>
        <taxon>Eukaryota</taxon>
        <taxon>Metazoa</taxon>
        <taxon>Chordata</taxon>
        <taxon>Craniata</taxon>
        <taxon>Vertebrata</taxon>
        <taxon>Euteleostomi</taxon>
        <taxon>Actinopterygii</taxon>
        <taxon>Neopterygii</taxon>
        <taxon>Teleostei</taxon>
        <taxon>Clupei</taxon>
        <taxon>Clupeiformes</taxon>
        <taxon>Clupeoidei</taxon>
        <taxon>Engraulidae</taxon>
        <taxon>Coilinae</taxon>
        <taxon>Coilia</taxon>
    </lineage>
</organism>
<feature type="compositionally biased region" description="Basic and acidic residues" evidence="1">
    <location>
        <begin position="603"/>
        <end position="627"/>
    </location>
</feature>
<reference evidence="4 5" key="1">
    <citation type="submission" date="2024-09" db="EMBL/GenBank/DDBJ databases">
        <title>A chromosome-level genome assembly of Gray's grenadier anchovy, Coilia grayii.</title>
        <authorList>
            <person name="Fu Z."/>
        </authorList>
    </citation>
    <scope>NUCLEOTIDE SEQUENCE [LARGE SCALE GENOMIC DNA]</scope>
    <source>
        <strain evidence="4">G4</strain>
        <tissue evidence="4">Muscle</tissue>
    </source>
</reference>
<dbReference type="InterPro" id="IPR049109">
    <property type="entry name" value="TARSH/FNDC1_C"/>
</dbReference>
<dbReference type="PROSITE" id="PS50853">
    <property type="entry name" value="FN3"/>
    <property type="match status" value="4"/>
</dbReference>
<feature type="compositionally biased region" description="Polar residues" evidence="1">
    <location>
        <begin position="1110"/>
        <end position="1119"/>
    </location>
</feature>
<feature type="compositionally biased region" description="Low complexity" evidence="1">
    <location>
        <begin position="1391"/>
        <end position="1412"/>
    </location>
</feature>
<accession>A0ABD1J5I8</accession>
<feature type="compositionally biased region" description="Basic and acidic residues" evidence="1">
    <location>
        <begin position="903"/>
        <end position="923"/>
    </location>
</feature>
<feature type="region of interest" description="Disordered" evidence="1">
    <location>
        <begin position="429"/>
        <end position="1532"/>
    </location>
</feature>
<feature type="compositionally biased region" description="Basic residues" evidence="1">
    <location>
        <begin position="742"/>
        <end position="751"/>
    </location>
</feature>
<gene>
    <name evidence="4" type="ORF">ACEWY4_022251</name>
</gene>
<feature type="compositionally biased region" description="Low complexity" evidence="1">
    <location>
        <begin position="1696"/>
        <end position="1725"/>
    </location>
</feature>
<feature type="compositionally biased region" description="Basic and acidic residues" evidence="1">
    <location>
        <begin position="535"/>
        <end position="544"/>
    </location>
</feature>
<dbReference type="Pfam" id="PF00041">
    <property type="entry name" value="fn3"/>
    <property type="match status" value="3"/>
</dbReference>
<feature type="domain" description="Fibronectin type-III" evidence="3">
    <location>
        <begin position="30"/>
        <end position="121"/>
    </location>
</feature>
<feature type="compositionally biased region" description="Low complexity" evidence="1">
    <location>
        <begin position="480"/>
        <end position="498"/>
    </location>
</feature>
<feature type="compositionally biased region" description="Low complexity" evidence="1">
    <location>
        <begin position="686"/>
        <end position="700"/>
    </location>
</feature>
<feature type="compositionally biased region" description="Basic and acidic residues" evidence="1">
    <location>
        <begin position="846"/>
        <end position="856"/>
    </location>
</feature>
<dbReference type="Gene3D" id="2.60.40.10">
    <property type="entry name" value="Immunoglobulins"/>
    <property type="match status" value="4"/>
</dbReference>
<evidence type="ECO:0000313" key="4">
    <source>
        <dbReference type="EMBL" id="KAL2082433.1"/>
    </source>
</evidence>
<feature type="compositionally biased region" description="Polar residues" evidence="1">
    <location>
        <begin position="1251"/>
        <end position="1273"/>
    </location>
</feature>
<feature type="compositionally biased region" description="Low complexity" evidence="1">
    <location>
        <begin position="520"/>
        <end position="533"/>
    </location>
</feature>
<feature type="compositionally biased region" description="Basic and acidic residues" evidence="1">
    <location>
        <begin position="569"/>
        <end position="580"/>
    </location>
</feature>
<dbReference type="Pfam" id="PF21731">
    <property type="entry name" value="TARSH_C"/>
    <property type="match status" value="1"/>
</dbReference>
<feature type="domain" description="Fibronectin type-III" evidence="3">
    <location>
        <begin position="1791"/>
        <end position="1885"/>
    </location>
</feature>
<feature type="compositionally biased region" description="Low complexity" evidence="1">
    <location>
        <begin position="886"/>
        <end position="901"/>
    </location>
</feature>
<feature type="compositionally biased region" description="Basic and acidic residues" evidence="1">
    <location>
        <begin position="1091"/>
        <end position="1107"/>
    </location>
</feature>
<name>A0ABD1J5I8_9TELE</name>
<feature type="region of interest" description="Disordered" evidence="1">
    <location>
        <begin position="131"/>
        <end position="206"/>
    </location>
</feature>
<feature type="compositionally biased region" description="Polar residues" evidence="1">
    <location>
        <begin position="668"/>
        <end position="677"/>
    </location>
</feature>
<dbReference type="SUPFAM" id="SSF49265">
    <property type="entry name" value="Fibronectin type III"/>
    <property type="match status" value="3"/>
</dbReference>
<dbReference type="PRINTS" id="PR00014">
    <property type="entry name" value="FNTYPEIII"/>
</dbReference>
<feature type="compositionally biased region" description="Basic and acidic residues" evidence="1">
    <location>
        <begin position="706"/>
        <end position="736"/>
    </location>
</feature>
<dbReference type="InterPro" id="IPR003961">
    <property type="entry name" value="FN3_dom"/>
</dbReference>
<evidence type="ECO:0000259" key="3">
    <source>
        <dbReference type="PROSITE" id="PS50853"/>
    </source>
</evidence>
<dbReference type="SMART" id="SM00060">
    <property type="entry name" value="FN3"/>
    <property type="match status" value="3"/>
</dbReference>
<feature type="compositionally biased region" description="Low complexity" evidence="1">
    <location>
        <begin position="1296"/>
        <end position="1327"/>
    </location>
</feature>
<dbReference type="EMBL" id="JBHFQA010000019">
    <property type="protein sequence ID" value="KAL2082433.1"/>
    <property type="molecule type" value="Genomic_DNA"/>
</dbReference>
<sequence length="2027" mass="220825">MFPAAARNLLALYVLLSALCPLFPASKPLQPRNVKLTKVDKGLQVTWDPPNQLDGRPVERYNIGYGKSMRSLRFISVGADQRSEILEDVEPGVLHFLKMSAENEDGLSKPVYRAEVPGGAEFAKLDGFAVESSNPRNSSAGRFGGGSRSSPPQRSKRPLMAPQSSSGPKQPFRAGQRQPQAQSVTSHRVDVSQPQADQRNQNKAKLASESVYVVSLQAQRAQGRSAPTNKAFTNKKHTPEPVEVDDAEDITVRVVSPQSVVITWVDPLIEKRKKTVPEGTRQYTVRYREKGESARWEYKDATQRRLIVEALSADSMYEFSVRISDRGKHGKWSTSVFQRTPESAPSGPPENFQVRPLRGKGTAVTATWDPPDEPNGKIREYILSYTPALKPFGAKSVTYRGSTTSATIDGLQPGERYIFKIRAVNRRGQGPQTKAFSVAMPTSTSASSSSHPSRALDRHKPSIVTPDTSDDDYDYDETDSTTQETTTVTSKPQTQSTTASPASRRTRPLSQTRSYHSIFSSVRGSSRSQGSSRSRGRDGVRSRTEDEETPIDAPEEEEDTAVNEATEEEERKHTDPDPHNRRTPSKSGHHQDYTHSPKTPSKSGDHLDSDTHDHRTPSKAGHHPDQTHHHKMPSRTGRLQETDTHSSDRTPSKSEDHPDYTRGHKTPSKTPFKTPSGKQPDYSKPSVGSSTDRSTSSSGTADEDQESPHARGDSHHRSSTDQESPRHRGDSHHRSSTDQQSPRHRGGSHHRSSTDQESPHPTGGSNHRSSTDQESPRPRGDSHHRSSTDQQSPRHRGDSHHHSSTDQESPHPTGDSNHRSSTDQESPRPRGDSHHRFSTDQQSPRPRGDSDQRSSTDPDQTSGHPRRPLTRNPVLRSRIRNGNGGSSSSSSSSASSRASPSVDGRRDSNMAGYPDKKDTHTRDASTSTHTRNAPTSSTPKETRPEAKSSSSSSSSTSSSSTSSPSPPDSSSSSSSTSSSSSPSSRSGQPESSQAGSGTGRFTGSGSVMINGRKVSLPSRWSHILSNRRKPGSGSASTSSSGSQSTPHNQHQSPKKVSPTSSDSQGQNQSPDKVSSPSPSIQDTINPQEIDGEGHRGTQKQTAKDKEPTVSYETSGSHSSVGKEDAAARTDKDGEDDKQGSSPESSTRQSPSPSPSLPGRGAIPAVPSRNARPGTVQRFPPRQDGRIPWSRTSSSSVGNRRPISRGTPSRSGISETPERGDKTRTGSSLYPSKHKVDDTPIKPSVLNRDRVSSGSRLPSNTRTESHTPKQSSQTDNDHEDDYDYDDYDNYDKVAEPTAALKTTTSTTTTTTTTAAPTTTTTTTTTTTASPVQNSGDYNERRTRIQSVPTDARRPLQGSNGRTRTPVVSSNRHNGSRFLGRLTPVQHTKLGSKPESSSPHSSASASSFPSQSSRVARKPSQEDTSDRRVPSPGSGSQSLGRQIPGVENSPGTSSGSQSSSPVVRSAVVGSRLRNPSRFDSPFRGKPPVNGFKPSYGQGGKNGRPNLTTSNGKITSPSSSETKAHGRKHINGPDGMKWVVDLDKGVLMNHEGKVLQDSNGQPHRVVLGEDGRTVFDLQGTPLVNQDGLALFGNGRDSQPVMNPKEKMLTVGGKPIVGLDRPRARTPKIITTTTTTTTTPEPTTVSTTTEMTTEESMTTEASPTCPPGHFFEMDEDGQPMLNDYGVLDCYPEDEFVVDGTDPTTTETPTTTSTTTTTTATTLPTPSPDTRPFNSSPSSEFDLAGKKRFTAPYVNYIRKDPGAPCSLTEALEYLQVDVLADLMKKDSFPNLPPKNKPHNITVVAMEGCHSFVIIDWDRPLADDSVSGYLVHSASYDDVLNNRWSTSPSSGTHLPVENLKPNSRYYFKIQAKNVFGLGPVSDTLVYVTESDDPLLIDRPPGGEPIWVSYKFRYNPAHSSCKGSQFVKRTWYRKFVGVVLCNSLRYKIFMADGLRDTFYSVADSFGYGEDHCQFVDSHLDGRTGPHSLSMYLPPAQGYYRSYRQEPVNFGRIGRQTPHNFVGWYECGIPIPGKW</sequence>
<feature type="compositionally biased region" description="Low complexity" evidence="1">
    <location>
        <begin position="948"/>
        <end position="992"/>
    </location>
</feature>
<comment type="caution">
    <text evidence="4">The sequence shown here is derived from an EMBL/GenBank/DDBJ whole genome shotgun (WGS) entry which is preliminary data.</text>
</comment>
<feature type="signal peptide" evidence="2">
    <location>
        <begin position="1"/>
        <end position="25"/>
    </location>
</feature>
<feature type="compositionally biased region" description="Acidic residues" evidence="1">
    <location>
        <begin position="1276"/>
        <end position="1287"/>
    </location>
</feature>
<feature type="compositionally biased region" description="Polar residues" evidence="1">
    <location>
        <begin position="1502"/>
        <end position="1518"/>
    </location>
</feature>
<feature type="domain" description="Fibronectin type-III" evidence="3">
    <location>
        <begin position="246"/>
        <end position="343"/>
    </location>
</feature>
<feature type="compositionally biased region" description="Basic and acidic residues" evidence="1">
    <location>
        <begin position="638"/>
        <end position="662"/>
    </location>
</feature>
<feature type="compositionally biased region" description="Low complexity" evidence="1">
    <location>
        <begin position="437"/>
        <end position="453"/>
    </location>
</feature>
<feature type="compositionally biased region" description="Polar residues" evidence="1">
    <location>
        <begin position="177"/>
        <end position="203"/>
    </location>
</feature>
<dbReference type="InterPro" id="IPR036116">
    <property type="entry name" value="FN3_sf"/>
</dbReference>
<keyword evidence="5" id="KW-1185">Reference proteome</keyword>
<dbReference type="PANTHER" id="PTHR23197">
    <property type="entry name" value="TARSH-RELATED FIBRONECTIN DOMAIN-CONTAINING"/>
    <property type="match status" value="1"/>
</dbReference>
<feature type="compositionally biased region" description="Basic and acidic residues" evidence="1">
    <location>
        <begin position="1417"/>
        <end position="1427"/>
    </location>
</feature>
<feature type="compositionally biased region" description="Low complexity" evidence="1">
    <location>
        <begin position="1630"/>
        <end position="1659"/>
    </location>
</feature>
<feature type="chain" id="PRO_5044883667" description="Fibronectin type-III domain-containing protein" evidence="2">
    <location>
        <begin position="26"/>
        <end position="2027"/>
    </location>
</feature>
<feature type="compositionally biased region" description="Low complexity" evidence="1">
    <location>
        <begin position="1140"/>
        <end position="1150"/>
    </location>
</feature>
<feature type="compositionally biased region" description="Basic and acidic residues" evidence="1">
    <location>
        <begin position="769"/>
        <end position="787"/>
    </location>
</feature>
<feature type="region of interest" description="Disordered" evidence="1">
    <location>
        <begin position="1695"/>
        <end position="1736"/>
    </location>
</feature>